<dbReference type="PANTHER" id="PTHR31209:SF0">
    <property type="entry name" value="METALLOENZYME DOMAIN-CONTAINING PROTEIN"/>
    <property type="match status" value="1"/>
</dbReference>
<evidence type="ECO:0000259" key="6">
    <source>
        <dbReference type="Pfam" id="PF01676"/>
    </source>
</evidence>
<dbReference type="GO" id="GO:0004619">
    <property type="term" value="F:phosphoglycerate mutase activity"/>
    <property type="evidence" value="ECO:0007669"/>
    <property type="project" value="UniProtKB-EC"/>
</dbReference>
<keyword evidence="8" id="KW-1185">Reference proteome</keyword>
<gene>
    <name evidence="7" type="ORF">GBAR_LOCUS880</name>
</gene>
<feature type="domain" description="Metalloenzyme" evidence="6">
    <location>
        <begin position="16"/>
        <end position="138"/>
    </location>
</feature>
<dbReference type="GO" id="GO:0006096">
    <property type="term" value="P:glycolytic process"/>
    <property type="evidence" value="ECO:0007669"/>
    <property type="project" value="UniProtKB-KW"/>
</dbReference>
<comment type="pathway">
    <text evidence="3">Carbohydrate degradation.</text>
</comment>
<dbReference type="SUPFAM" id="SSF51351">
    <property type="entry name" value="Triosephosphate isomerase (TIM)"/>
    <property type="match status" value="1"/>
</dbReference>
<dbReference type="InterPro" id="IPR000652">
    <property type="entry name" value="Triosephosphate_isomerase"/>
</dbReference>
<dbReference type="GO" id="GO:0004807">
    <property type="term" value="F:triose-phosphate isomerase activity"/>
    <property type="evidence" value="ECO:0007669"/>
    <property type="project" value="InterPro"/>
</dbReference>
<dbReference type="Pfam" id="PF01676">
    <property type="entry name" value="Metalloenzyme"/>
    <property type="match status" value="1"/>
</dbReference>
<dbReference type="InterPro" id="IPR035990">
    <property type="entry name" value="TIM_sf"/>
</dbReference>
<evidence type="ECO:0000256" key="5">
    <source>
        <dbReference type="ARBA" id="ARBA00023152"/>
    </source>
</evidence>
<dbReference type="PANTHER" id="PTHR31209">
    <property type="entry name" value="COFACTOR-INDEPENDENT PHOSPHOGLYCERATE MUTASE"/>
    <property type="match status" value="1"/>
</dbReference>
<organism evidence="7 8">
    <name type="scientific">Geodia barretti</name>
    <name type="common">Barrett's horny sponge</name>
    <dbReference type="NCBI Taxonomy" id="519541"/>
    <lineage>
        <taxon>Eukaryota</taxon>
        <taxon>Metazoa</taxon>
        <taxon>Porifera</taxon>
        <taxon>Demospongiae</taxon>
        <taxon>Heteroscleromorpha</taxon>
        <taxon>Tetractinellida</taxon>
        <taxon>Astrophorina</taxon>
        <taxon>Geodiidae</taxon>
        <taxon>Geodia</taxon>
    </lineage>
</organism>
<evidence type="ECO:0000256" key="2">
    <source>
        <dbReference type="ARBA" id="ARBA00002315"/>
    </source>
</evidence>
<dbReference type="Proteomes" id="UP001174909">
    <property type="component" value="Unassembled WGS sequence"/>
</dbReference>
<dbReference type="AlphaFoldDB" id="A0AA35VTT5"/>
<comment type="catalytic activity">
    <reaction evidence="1">
        <text>(2R)-2-phosphoglycerate = (2R)-3-phosphoglycerate</text>
        <dbReference type="Rhea" id="RHEA:15901"/>
        <dbReference type="ChEBI" id="CHEBI:58272"/>
        <dbReference type="ChEBI" id="CHEBI:58289"/>
        <dbReference type="EC" id="5.4.2.12"/>
    </reaction>
</comment>
<accession>A0AA35VTT5</accession>
<evidence type="ECO:0000256" key="1">
    <source>
        <dbReference type="ARBA" id="ARBA00000370"/>
    </source>
</evidence>
<comment type="function">
    <text evidence="2">Catalyzes the interconversion of 2-phosphoglycerate and 3-phosphoglycerate.</text>
</comment>
<dbReference type="InterPro" id="IPR017850">
    <property type="entry name" value="Alkaline_phosphatase_core_sf"/>
</dbReference>
<dbReference type="PROSITE" id="PS51440">
    <property type="entry name" value="TIM_2"/>
    <property type="match status" value="1"/>
</dbReference>
<evidence type="ECO:0000256" key="4">
    <source>
        <dbReference type="ARBA" id="ARBA00005524"/>
    </source>
</evidence>
<protein>
    <submittedName>
        <fullName evidence="7">Probable 2,3-bisphosphoglycerate-independent phosphoglycerate mutase</fullName>
    </submittedName>
</protein>
<name>A0AA35VTT5_GEOBA</name>
<comment type="caution">
    <text evidence="7">The sequence shown here is derived from an EMBL/GenBank/DDBJ whole genome shotgun (WGS) entry which is preliminary data.</text>
</comment>
<keyword evidence="5" id="KW-0324">Glycolysis</keyword>
<dbReference type="InterPro" id="IPR004456">
    <property type="entry name" value="Pglycerate_mutase_ApgM"/>
</dbReference>
<dbReference type="InterPro" id="IPR006124">
    <property type="entry name" value="Metalloenzyme"/>
</dbReference>
<evidence type="ECO:0000313" key="8">
    <source>
        <dbReference type="Proteomes" id="UP001174909"/>
    </source>
</evidence>
<comment type="similarity">
    <text evidence="4">Belongs to the BPG-independent phosphoglycerate mutase family. A-PGAM subfamily.</text>
</comment>
<dbReference type="SUPFAM" id="SSF53649">
    <property type="entry name" value="Alkaline phosphatase-like"/>
    <property type="match status" value="1"/>
</dbReference>
<evidence type="ECO:0000256" key="3">
    <source>
        <dbReference type="ARBA" id="ARBA00004921"/>
    </source>
</evidence>
<dbReference type="Gene3D" id="3.40.720.10">
    <property type="entry name" value="Alkaline Phosphatase, subunit A"/>
    <property type="match status" value="1"/>
</dbReference>
<dbReference type="GO" id="GO:0046872">
    <property type="term" value="F:metal ion binding"/>
    <property type="evidence" value="ECO:0007669"/>
    <property type="project" value="InterPro"/>
</dbReference>
<proteinExistence type="inferred from homology"/>
<dbReference type="EMBL" id="CASHTH010000133">
    <property type="protein sequence ID" value="CAI7991996.1"/>
    <property type="molecule type" value="Genomic_DNA"/>
</dbReference>
<sequence length="196" mass="21058">MYRGLAKIVGMRVIPTGMTFDDELDTLEEHFEEHDFFFLHYKPADAAGEDGDFSAKVRALEALDARIARLLELQPDALVVAGDHSTPAILGAHSWHAVPLLIHSAWTKGEGIEAFAERACATGSLGRIPATEVMMLAMAHAERRSIFGETDEAVNLKVKAALGVGMTPILCIGESLDERNGGDAESVVESQVESGA</sequence>
<evidence type="ECO:0000313" key="7">
    <source>
        <dbReference type="EMBL" id="CAI7991996.1"/>
    </source>
</evidence>
<reference evidence="7" key="1">
    <citation type="submission" date="2023-03" db="EMBL/GenBank/DDBJ databases">
        <authorList>
            <person name="Steffen K."/>
            <person name="Cardenas P."/>
        </authorList>
    </citation>
    <scope>NUCLEOTIDE SEQUENCE</scope>
</reference>